<dbReference type="RefSeq" id="XP_002780953.1">
    <property type="nucleotide sequence ID" value="XM_002780907.1"/>
</dbReference>
<dbReference type="GeneID" id="9058941"/>
<sequence>MLQTSMQVTLKEFADHVAPTLLLASYCVRSFMDDIAQGASSVNDRDLLAEGVNTTITKNGFSEQRPKRIQNWVNGVDNEDDKAGALFGVLWNPQTDSLSLAAVPDLGHAGSDKGRSSSLTLRKYISWLNSHFDPMGLRLEEAMAGRQLLRTAVRSGISLDDPFPAELVNRARALHDTYETARATPRFVEGETLVVACDASLVGWACTVTDCQGTRLYARGGLHDAGHVPYLHTHMEIHNNIIVCMTPGMKAGVYHGLSSMHW</sequence>
<keyword evidence="2" id="KW-1185">Reference proteome</keyword>
<dbReference type="Proteomes" id="UP000007800">
    <property type="component" value="Unassembled WGS sequence"/>
</dbReference>
<accession>C5KRZ5</accession>
<organism evidence="2">
    <name type="scientific">Perkinsus marinus (strain ATCC 50983 / TXsc)</name>
    <dbReference type="NCBI Taxonomy" id="423536"/>
    <lineage>
        <taxon>Eukaryota</taxon>
        <taxon>Sar</taxon>
        <taxon>Alveolata</taxon>
        <taxon>Perkinsozoa</taxon>
        <taxon>Perkinsea</taxon>
        <taxon>Perkinsida</taxon>
        <taxon>Perkinsidae</taxon>
        <taxon>Perkinsus</taxon>
    </lineage>
</organism>
<evidence type="ECO:0000313" key="2">
    <source>
        <dbReference type="Proteomes" id="UP000007800"/>
    </source>
</evidence>
<dbReference type="AlphaFoldDB" id="C5KRZ5"/>
<gene>
    <name evidence="1" type="ORF">Pmar_PMAR018192</name>
</gene>
<name>C5KRZ5_PERM5</name>
<reference evidence="1 2" key="1">
    <citation type="submission" date="2008-07" db="EMBL/GenBank/DDBJ databases">
        <authorList>
            <person name="El-Sayed N."/>
            <person name="Caler E."/>
            <person name="Inman J."/>
            <person name="Amedeo P."/>
            <person name="Hass B."/>
            <person name="Wortman J."/>
        </authorList>
    </citation>
    <scope>NUCLEOTIDE SEQUENCE [LARGE SCALE GENOMIC DNA]</scope>
    <source>
        <strain evidence="2">ATCC 50983 / TXsc</strain>
    </source>
</reference>
<protein>
    <recommendedName>
        <fullName evidence="3">Reverse transcriptase/retrotransposon-derived protein RNase H-like domain-containing protein</fullName>
    </recommendedName>
</protein>
<dbReference type="Pfam" id="PF05380">
    <property type="entry name" value="Peptidase_A17"/>
    <property type="match status" value="1"/>
</dbReference>
<dbReference type="InParanoid" id="C5KRZ5"/>
<dbReference type="InterPro" id="IPR008042">
    <property type="entry name" value="Retrotrans_Pao"/>
</dbReference>
<evidence type="ECO:0008006" key="3">
    <source>
        <dbReference type="Google" id="ProtNLM"/>
    </source>
</evidence>
<dbReference type="EMBL" id="GG675950">
    <property type="protein sequence ID" value="EER12748.1"/>
    <property type="molecule type" value="Genomic_DNA"/>
</dbReference>
<dbReference type="OrthoDB" id="6595074at2759"/>
<proteinExistence type="predicted"/>
<evidence type="ECO:0000313" key="1">
    <source>
        <dbReference type="EMBL" id="EER12748.1"/>
    </source>
</evidence>